<evidence type="ECO:0000256" key="1">
    <source>
        <dbReference type="ARBA" id="ARBA00004613"/>
    </source>
</evidence>
<comment type="caution">
    <text evidence="8">The sequence shown here is derived from an EMBL/GenBank/DDBJ whole genome shotgun (WGS) entry which is preliminary data.</text>
</comment>
<keyword evidence="6" id="KW-1015">Disulfide bond</keyword>
<dbReference type="PANTHER" id="PTHR33920:SF2">
    <property type="entry name" value="THIONIN-2.1-RELATED"/>
    <property type="match status" value="1"/>
</dbReference>
<dbReference type="GO" id="GO:0090729">
    <property type="term" value="F:toxin activity"/>
    <property type="evidence" value="ECO:0007669"/>
    <property type="project" value="UniProtKB-KW"/>
</dbReference>
<comment type="similarity">
    <text evidence="2">Belongs to the plant thionin (TC 1.C.44) family.</text>
</comment>
<feature type="chain" id="PRO_5008096103" evidence="7">
    <location>
        <begin position="19"/>
        <end position="134"/>
    </location>
</feature>
<dbReference type="SUPFAM" id="SSF57429">
    <property type="entry name" value="Crambin-like"/>
    <property type="match status" value="1"/>
</dbReference>
<dbReference type="Pfam" id="PF00321">
    <property type="entry name" value="Thionin"/>
    <property type="match status" value="1"/>
</dbReference>
<gene>
    <name evidence="8" type="ordered locus">AXX17_At1g66420</name>
</gene>
<sequence>MKGRILSLSLLIMSLVMAQVQVEAKICCPSNQARNGYSVCRIRFSKGRCMQVSGCQNSDTCPRGWVNAILENSGDATNEHCKLGCETSVCGAMNTLQNSDASEIVNGASEQCAKGCSIFCTKSYVVPPGPPKLL</sequence>
<dbReference type="ExpressionAtlas" id="A0A178WM13">
    <property type="expression patterns" value="baseline and differential"/>
</dbReference>
<dbReference type="GO" id="GO:0005576">
    <property type="term" value="C:extracellular region"/>
    <property type="evidence" value="ECO:0007669"/>
    <property type="project" value="UniProtKB-SubCell"/>
</dbReference>
<evidence type="ECO:0000256" key="2">
    <source>
        <dbReference type="ARBA" id="ARBA00009872"/>
    </source>
</evidence>
<evidence type="ECO:0000256" key="6">
    <source>
        <dbReference type="ARBA" id="ARBA00023157"/>
    </source>
</evidence>
<comment type="subcellular location">
    <subcellularLocation>
        <location evidence="1">Secreted</location>
    </subcellularLocation>
</comment>
<keyword evidence="5" id="KW-0611">Plant defense</keyword>
<evidence type="ECO:0000256" key="7">
    <source>
        <dbReference type="SAM" id="SignalP"/>
    </source>
</evidence>
<dbReference type="EMBL" id="LUHQ01000001">
    <property type="protein sequence ID" value="OAP18961.1"/>
    <property type="molecule type" value="Genomic_DNA"/>
</dbReference>
<dbReference type="PROSITE" id="PS00271">
    <property type="entry name" value="THIONIN"/>
    <property type="match status" value="1"/>
</dbReference>
<name>A0A178WM13_ARATH</name>
<evidence type="ECO:0000256" key="5">
    <source>
        <dbReference type="ARBA" id="ARBA00022821"/>
    </source>
</evidence>
<dbReference type="AlphaFoldDB" id="A0A178WM13"/>
<keyword evidence="3" id="KW-0964">Secreted</keyword>
<evidence type="ECO:0000313" key="8">
    <source>
        <dbReference type="EMBL" id="OAP18961.1"/>
    </source>
</evidence>
<dbReference type="Gene3D" id="3.30.1350.10">
    <property type="entry name" value="Thionin-like"/>
    <property type="match status" value="1"/>
</dbReference>
<dbReference type="PANTHER" id="PTHR33920">
    <property type="entry name" value="THIONIN-2.1-RELATED"/>
    <property type="match status" value="1"/>
</dbReference>
<protein>
    <submittedName>
        <fullName evidence="8">THI2.1.1</fullName>
    </submittedName>
</protein>
<keyword evidence="7" id="KW-0732">Signal</keyword>
<accession>A0A178WM13</accession>
<proteinExistence type="inferred from homology"/>
<organism evidence="8 9">
    <name type="scientific">Arabidopsis thaliana</name>
    <name type="common">Mouse-ear cress</name>
    <dbReference type="NCBI Taxonomy" id="3702"/>
    <lineage>
        <taxon>Eukaryota</taxon>
        <taxon>Viridiplantae</taxon>
        <taxon>Streptophyta</taxon>
        <taxon>Embryophyta</taxon>
        <taxon>Tracheophyta</taxon>
        <taxon>Spermatophyta</taxon>
        <taxon>Magnoliopsida</taxon>
        <taxon>eudicotyledons</taxon>
        <taxon>Gunneridae</taxon>
        <taxon>Pentapetalae</taxon>
        <taxon>rosids</taxon>
        <taxon>malvids</taxon>
        <taxon>Brassicales</taxon>
        <taxon>Brassicaceae</taxon>
        <taxon>Camelineae</taxon>
        <taxon>Arabidopsis</taxon>
    </lineage>
</organism>
<reference evidence="9" key="1">
    <citation type="journal article" date="2016" name="Proc. Natl. Acad. Sci. U.S.A.">
        <title>Chromosome-level assembly of Arabidopsis thaliana Ler reveals the extent of translocation and inversion polymorphisms.</title>
        <authorList>
            <person name="Zapata L."/>
            <person name="Ding J."/>
            <person name="Willing E.M."/>
            <person name="Hartwig B."/>
            <person name="Bezdan D."/>
            <person name="Jiao W.B."/>
            <person name="Patel V."/>
            <person name="Velikkakam James G."/>
            <person name="Koornneef M."/>
            <person name="Ossowski S."/>
            <person name="Schneeberger K."/>
        </authorList>
    </citation>
    <scope>NUCLEOTIDE SEQUENCE [LARGE SCALE GENOMIC DNA]</scope>
    <source>
        <strain evidence="9">cv. Landsberg erecta</strain>
    </source>
</reference>
<feature type="signal peptide" evidence="7">
    <location>
        <begin position="1"/>
        <end position="18"/>
    </location>
</feature>
<dbReference type="Proteomes" id="UP000078284">
    <property type="component" value="Chromosome 1"/>
</dbReference>
<evidence type="ECO:0000256" key="4">
    <source>
        <dbReference type="ARBA" id="ARBA00022656"/>
    </source>
</evidence>
<evidence type="ECO:0000313" key="9">
    <source>
        <dbReference type="Proteomes" id="UP000078284"/>
    </source>
</evidence>
<evidence type="ECO:0000256" key="3">
    <source>
        <dbReference type="ARBA" id="ARBA00022525"/>
    </source>
</evidence>
<dbReference type="InterPro" id="IPR036391">
    <property type="entry name" value="Thionin-like_sf"/>
</dbReference>
<keyword evidence="4" id="KW-0800">Toxin</keyword>
<dbReference type="FunFam" id="3.30.1350.10:FF:000001">
    <property type="entry name" value="Hellethionin-D"/>
    <property type="match status" value="1"/>
</dbReference>
<dbReference type="InterPro" id="IPR001010">
    <property type="entry name" value="Thionin"/>
</dbReference>
<dbReference type="GO" id="GO:0006952">
    <property type="term" value="P:defense response"/>
    <property type="evidence" value="ECO:0007669"/>
    <property type="project" value="UniProtKB-KW"/>
</dbReference>